<dbReference type="InterPro" id="IPR032286">
    <property type="entry name" value="DUF4837"/>
</dbReference>
<name>A0A7C4U6J5_UNCW3</name>
<sequence>MIQRQNLILIPLLVSIIGCENKSLPHAAGKRDEVILISDNENIGDLLSKYIEKEEFLPSREKIYTLINYDYSKMQAYRLWRNLILIGYPGSPIDTFLSDRVKEEAKKGAVFHEKDLFVLGQTVIVIYGKHRDSLKQIIDEYGDTIYQILRSDEKERIKNLLYIDGYEKKKTEEMLKLYGASFDLPLGYKISVRERNIFSYIRHYPDRLITLYYEINGEMREPIKLRDSLWTIYFEGDSVLQSHTKIDTVDFLNMKAIRIKGVWQNYSKVMGGPFVSYMFKKNGVLYFIDAHLFSPQFKKWPYLDELEIILETFKTER</sequence>
<dbReference type="PROSITE" id="PS51257">
    <property type="entry name" value="PROKAR_LIPOPROTEIN"/>
    <property type="match status" value="1"/>
</dbReference>
<proteinExistence type="predicted"/>
<dbReference type="AlphaFoldDB" id="A0A7C4U6J5"/>
<dbReference type="EMBL" id="DTHG01000019">
    <property type="protein sequence ID" value="HGW91237.1"/>
    <property type="molecule type" value="Genomic_DNA"/>
</dbReference>
<reference evidence="1" key="1">
    <citation type="journal article" date="2020" name="mSystems">
        <title>Genome- and Community-Level Interaction Insights into Carbon Utilization and Element Cycling Functions of Hydrothermarchaeota in Hydrothermal Sediment.</title>
        <authorList>
            <person name="Zhou Z."/>
            <person name="Liu Y."/>
            <person name="Xu W."/>
            <person name="Pan J."/>
            <person name="Luo Z.H."/>
            <person name="Li M."/>
        </authorList>
    </citation>
    <scope>NUCLEOTIDE SEQUENCE [LARGE SCALE GENOMIC DNA]</scope>
    <source>
        <strain evidence="1">SpSt-780</strain>
    </source>
</reference>
<gene>
    <name evidence="1" type="ORF">ENV67_01680</name>
</gene>
<evidence type="ECO:0000313" key="1">
    <source>
        <dbReference type="EMBL" id="HGW91237.1"/>
    </source>
</evidence>
<protein>
    <submittedName>
        <fullName evidence="1">DUF4837 family protein</fullName>
    </submittedName>
</protein>
<comment type="caution">
    <text evidence="1">The sequence shown here is derived from an EMBL/GenBank/DDBJ whole genome shotgun (WGS) entry which is preliminary data.</text>
</comment>
<accession>A0A7C4U6J5</accession>
<dbReference type="Pfam" id="PF16125">
    <property type="entry name" value="DUF4837"/>
    <property type="match status" value="1"/>
</dbReference>
<organism evidence="1">
    <name type="scientific">candidate division WOR-3 bacterium</name>
    <dbReference type="NCBI Taxonomy" id="2052148"/>
    <lineage>
        <taxon>Bacteria</taxon>
        <taxon>Bacteria division WOR-3</taxon>
    </lineage>
</organism>